<dbReference type="InterPro" id="IPR023606">
    <property type="entry name" value="CoA-Trfase_III_dom_1_sf"/>
</dbReference>
<comment type="similarity">
    <text evidence="1">Belongs to the CoA-transferase III family.</text>
</comment>
<reference evidence="5" key="1">
    <citation type="journal article" date="2018" name="Nat. Microbiol.">
        <title>Leveraging single-cell genomics to expand the fungal tree of life.</title>
        <authorList>
            <person name="Ahrendt S.R."/>
            <person name="Quandt C.A."/>
            <person name="Ciobanu D."/>
            <person name="Clum A."/>
            <person name="Salamov A."/>
            <person name="Andreopoulos B."/>
            <person name="Cheng J.F."/>
            <person name="Woyke T."/>
            <person name="Pelin A."/>
            <person name="Henrissat B."/>
            <person name="Reynolds N.K."/>
            <person name="Benny G.L."/>
            <person name="Smith M.E."/>
            <person name="James T.Y."/>
            <person name="Grigoriev I.V."/>
        </authorList>
    </citation>
    <scope>NUCLEOTIDE SEQUENCE [LARGE SCALE GENOMIC DNA]</scope>
    <source>
        <strain evidence="5">RSA 1356</strain>
    </source>
</reference>
<dbReference type="EMBL" id="KZ993303">
    <property type="protein sequence ID" value="RKP05034.1"/>
    <property type="molecule type" value="Genomic_DNA"/>
</dbReference>
<dbReference type="AlphaFoldDB" id="A0A4P9XH96"/>
<dbReference type="InterPro" id="IPR044855">
    <property type="entry name" value="CoA-Trfase_III_dom3_sf"/>
</dbReference>
<dbReference type="PANTHER" id="PTHR48228:SF6">
    <property type="entry name" value="L-CARNITINE COA-TRANSFERASE"/>
    <property type="match status" value="1"/>
</dbReference>
<evidence type="ECO:0000313" key="4">
    <source>
        <dbReference type="EMBL" id="RKP05625.1"/>
    </source>
</evidence>
<sequence length="375" mass="40797">MAQIKVEQPDGGDPVRTFRVVDDDGVSLWYRSLGRNKKSCAINMRAPEGQQLVRQLAAKCDVIVENFRPGVMEKWGLGPEVLRADNESLIYTRVSGYGQTGPYARRPGFASAMGGLRYVNGFPGETPVRANLSIGDTLAGIHAALGILLALYSRQKAQIASGDGKGQIVDVSIYESVFNLMEGLVPEFDRTGLVREPSGTSVTGIAPTNVYRCADGKQVIVSANMDSIYKRLMTEMGREDLMTAEYGTNQGRVRHEKQIDEAVGAWVGARTADQVLERLNAISVPCSGIYSAREIMSDPHYAAREMIEQVDVNGRTLKIPAIPPKLSETPGHTDWAGPDLGTHTREVLRDLLGIRDDAKLRQLADAGVIGLAKSQ</sequence>
<organism evidence="3 5">
    <name type="scientific">Thamnocephalis sphaerospora</name>
    <dbReference type="NCBI Taxonomy" id="78915"/>
    <lineage>
        <taxon>Eukaryota</taxon>
        <taxon>Fungi</taxon>
        <taxon>Fungi incertae sedis</taxon>
        <taxon>Zoopagomycota</taxon>
        <taxon>Zoopagomycotina</taxon>
        <taxon>Zoopagomycetes</taxon>
        <taxon>Zoopagales</taxon>
        <taxon>Sigmoideomycetaceae</taxon>
        <taxon>Thamnocephalis</taxon>
    </lineage>
</organism>
<dbReference type="STRING" id="78915.A0A4P9XH96"/>
<dbReference type="SUPFAM" id="SSF89796">
    <property type="entry name" value="CoA-transferase family III (CaiB/BaiF)"/>
    <property type="match status" value="1"/>
</dbReference>
<dbReference type="OrthoDB" id="5863171at2759"/>
<dbReference type="InterPro" id="IPR050509">
    <property type="entry name" value="CoA-transferase_III"/>
</dbReference>
<evidence type="ECO:0000256" key="1">
    <source>
        <dbReference type="ARBA" id="ARBA00008383"/>
    </source>
</evidence>
<name>A0A4P9XH96_9FUNG</name>
<gene>
    <name evidence="4" type="ORF">THASP1DRAFT_32537</name>
    <name evidence="3" type="ORF">THASP1DRAFT_33138</name>
</gene>
<proteinExistence type="inferred from homology"/>
<evidence type="ECO:0000256" key="2">
    <source>
        <dbReference type="ARBA" id="ARBA00022679"/>
    </source>
</evidence>
<dbReference type="Pfam" id="PF02515">
    <property type="entry name" value="CoA_transf_3"/>
    <property type="match status" value="1"/>
</dbReference>
<dbReference type="PANTHER" id="PTHR48228">
    <property type="entry name" value="SUCCINYL-COA--D-CITRAMALATE COA-TRANSFERASE"/>
    <property type="match status" value="1"/>
</dbReference>
<dbReference type="InterPro" id="IPR003673">
    <property type="entry name" value="CoA-Trfase_fam_III"/>
</dbReference>
<dbReference type="Proteomes" id="UP000271241">
    <property type="component" value="Unassembled WGS sequence"/>
</dbReference>
<evidence type="ECO:0000313" key="3">
    <source>
        <dbReference type="EMBL" id="RKP05034.1"/>
    </source>
</evidence>
<keyword evidence="2" id="KW-0808">Transferase</keyword>
<dbReference type="EMBL" id="KZ993075">
    <property type="protein sequence ID" value="RKP05625.1"/>
    <property type="molecule type" value="Genomic_DNA"/>
</dbReference>
<evidence type="ECO:0000313" key="5">
    <source>
        <dbReference type="Proteomes" id="UP000271241"/>
    </source>
</evidence>
<dbReference type="Gene3D" id="3.40.50.10540">
    <property type="entry name" value="Crotonobetainyl-coa:carnitine coa-transferase, domain 1"/>
    <property type="match status" value="1"/>
</dbReference>
<dbReference type="GO" id="GO:0016740">
    <property type="term" value="F:transferase activity"/>
    <property type="evidence" value="ECO:0007669"/>
    <property type="project" value="UniProtKB-KW"/>
</dbReference>
<dbReference type="Gene3D" id="3.30.1540.10">
    <property type="entry name" value="formyl-coa transferase, domain 3"/>
    <property type="match status" value="1"/>
</dbReference>
<keyword evidence="5" id="KW-1185">Reference proteome</keyword>
<reference evidence="3" key="2">
    <citation type="submission" date="2018-07" db="EMBL/GenBank/DDBJ databases">
        <title>Leveraging single-cell genomics to expand the Fungal Tree of Life.</title>
        <authorList>
            <consortium name="DOE Joint Genome Institute"/>
            <person name="Ahrendt S.R."/>
            <person name="Quandt C.A."/>
            <person name="Ciobanu D."/>
            <person name="Clum A."/>
            <person name="Salamov A."/>
            <person name="Andreopoulos B."/>
            <person name="Cheng J.-F."/>
            <person name="Woyke T."/>
            <person name="Pelin A."/>
            <person name="Henrissat B."/>
            <person name="Reynolds N."/>
            <person name="Benny G.L."/>
            <person name="Smith M.E."/>
            <person name="James T.Y."/>
            <person name="Grigoriev I.V."/>
        </authorList>
    </citation>
    <scope>NUCLEOTIDE SEQUENCE</scope>
    <source>
        <strain evidence="3">RSA 1356</strain>
    </source>
</reference>
<protein>
    <submittedName>
        <fullName evidence="3">L-carnitine dehydratase/bile acid-inducible protein F</fullName>
    </submittedName>
</protein>
<accession>A0A4P9XH96</accession>